<dbReference type="InterPro" id="IPR005881">
    <property type="entry name" value="Ser_O-AcTrfase"/>
</dbReference>
<dbReference type="Gene3D" id="2.160.10.10">
    <property type="entry name" value="Hexapeptide repeat proteins"/>
    <property type="match status" value="1"/>
</dbReference>
<dbReference type="GO" id="GO:0009001">
    <property type="term" value="F:serine O-acetyltransferase activity"/>
    <property type="evidence" value="ECO:0007669"/>
    <property type="project" value="UniProtKB-EC"/>
</dbReference>
<comment type="similarity">
    <text evidence="3">Belongs to the transferase hexapeptide repeat family.</text>
</comment>
<accession>A0A2P1QXT6</accession>
<name>A0A2P1QXT6_9LEPT</name>
<dbReference type="Gene3D" id="1.10.3130.10">
    <property type="entry name" value="serine acetyltransferase, domain 1"/>
    <property type="match status" value="1"/>
</dbReference>
<keyword evidence="11" id="KW-0012">Acyltransferase</keyword>
<keyword evidence="9" id="KW-0677">Repeat</keyword>
<evidence type="ECO:0000256" key="12">
    <source>
        <dbReference type="ARBA" id="ARBA00049486"/>
    </source>
</evidence>
<dbReference type="InterPro" id="IPR053376">
    <property type="entry name" value="Serine_acetyltransferase"/>
</dbReference>
<evidence type="ECO:0000313" key="13">
    <source>
        <dbReference type="EMBL" id="AVQ13723.1"/>
    </source>
</evidence>
<dbReference type="EMBL" id="CP027843">
    <property type="protein sequence ID" value="AVQ13723.1"/>
    <property type="molecule type" value="Genomic_DNA"/>
</dbReference>
<evidence type="ECO:0000256" key="6">
    <source>
        <dbReference type="ARBA" id="ARBA00022490"/>
    </source>
</evidence>
<evidence type="ECO:0000256" key="10">
    <source>
        <dbReference type="ARBA" id="ARBA00023192"/>
    </source>
</evidence>
<dbReference type="NCBIfam" id="TIGR01172">
    <property type="entry name" value="cysE"/>
    <property type="match status" value="1"/>
</dbReference>
<dbReference type="Proteomes" id="UP000033961">
    <property type="component" value="Chromosome I"/>
</dbReference>
<dbReference type="CDD" id="cd03354">
    <property type="entry name" value="LbH_SAT"/>
    <property type="match status" value="1"/>
</dbReference>
<evidence type="ECO:0000256" key="7">
    <source>
        <dbReference type="ARBA" id="ARBA00022605"/>
    </source>
</evidence>
<evidence type="ECO:0000256" key="2">
    <source>
        <dbReference type="ARBA" id="ARBA00004876"/>
    </source>
</evidence>
<dbReference type="NCBIfam" id="NF041874">
    <property type="entry name" value="EPS_EpsC"/>
    <property type="match status" value="1"/>
</dbReference>
<dbReference type="InterPro" id="IPR018357">
    <property type="entry name" value="Hexapep_transf_CS"/>
</dbReference>
<comment type="catalytic activity">
    <reaction evidence="12">
        <text>L-serine + acetyl-CoA = O-acetyl-L-serine + CoA</text>
        <dbReference type="Rhea" id="RHEA:24560"/>
        <dbReference type="ChEBI" id="CHEBI:33384"/>
        <dbReference type="ChEBI" id="CHEBI:57287"/>
        <dbReference type="ChEBI" id="CHEBI:57288"/>
        <dbReference type="ChEBI" id="CHEBI:58340"/>
        <dbReference type="EC" id="2.3.1.30"/>
    </reaction>
</comment>
<evidence type="ECO:0000256" key="1">
    <source>
        <dbReference type="ARBA" id="ARBA00004496"/>
    </source>
</evidence>
<keyword evidence="6" id="KW-0963">Cytoplasm</keyword>
<comment type="subcellular location">
    <subcellularLocation>
        <location evidence="1">Cytoplasm</location>
    </subcellularLocation>
</comment>
<dbReference type="InterPro" id="IPR001451">
    <property type="entry name" value="Hexapep"/>
</dbReference>
<dbReference type="GO" id="GO:0006535">
    <property type="term" value="P:cysteine biosynthetic process from serine"/>
    <property type="evidence" value="ECO:0007669"/>
    <property type="project" value="InterPro"/>
</dbReference>
<dbReference type="EC" id="2.3.1.30" evidence="4"/>
<evidence type="ECO:0000256" key="11">
    <source>
        <dbReference type="ARBA" id="ARBA00023315"/>
    </source>
</evidence>
<dbReference type="Pfam" id="PF00132">
    <property type="entry name" value="Hexapep"/>
    <property type="match status" value="1"/>
</dbReference>
<evidence type="ECO:0000256" key="8">
    <source>
        <dbReference type="ARBA" id="ARBA00022679"/>
    </source>
</evidence>
<comment type="pathway">
    <text evidence="2">Amino-acid biosynthesis; L-cysteine biosynthesis; L-cysteine from L-serine: step 1/2.</text>
</comment>
<dbReference type="GO" id="GO:0005737">
    <property type="term" value="C:cytoplasm"/>
    <property type="evidence" value="ECO:0007669"/>
    <property type="project" value="UniProtKB-SubCell"/>
</dbReference>
<reference evidence="13 14" key="1">
    <citation type="journal article" date="2015" name="Genome Announc.">
        <title>Draft Genome Sequences of Leptospira santarosai Strains U160, U164, and U233, Isolated from Asymptomatic Cattle.</title>
        <authorList>
            <person name="Kremer F.S."/>
            <person name="Eslabao M.R."/>
            <person name="Provisor M."/>
            <person name="Woloski R.D."/>
            <person name="Ramires O.V."/>
            <person name="Moreno L.Z."/>
            <person name="Moreno A.M."/>
            <person name="Hamond C."/>
            <person name="Lilenbaum W."/>
            <person name="Dellagostin O.A."/>
        </authorList>
    </citation>
    <scope>NUCLEOTIDE SEQUENCE [LARGE SCALE GENOMIC DNA]</scope>
    <source>
        <strain evidence="13 14">U160</strain>
    </source>
</reference>
<dbReference type="PROSITE" id="PS00101">
    <property type="entry name" value="HEXAPEP_TRANSFERASES"/>
    <property type="match status" value="1"/>
</dbReference>
<dbReference type="InterPro" id="IPR011004">
    <property type="entry name" value="Trimer_LpxA-like_sf"/>
</dbReference>
<dbReference type="FunFam" id="2.160.10.10:FF:000007">
    <property type="entry name" value="Serine acetyltransferase"/>
    <property type="match status" value="1"/>
</dbReference>
<protein>
    <recommendedName>
        <fullName evidence="5">Serine acetyltransferase</fullName>
        <ecNumber evidence="4">2.3.1.30</ecNumber>
    </recommendedName>
</protein>
<sequence length="263" mass="29002">MKVIELENVLKKSFYSLLVKTGGYILFENIKFIRKYDPAAKSYLEIVLCYPGLHALWFHKLAHFLYRMQLPLIPRMINTFSRFITGIDIHPGAQIANGIMIDHGHGVVIGETATIAQGCLIYQGVTLGGTGKESGKRHPSLLENVVVGAGAKILGNITIGKNVRVGAGSVVMRDIPHDTTVVGIPAKIVRSKMPIGEKGEHMLDHNEIPDPVAKVFSILIEKIETLQKEIHSISKNGIDHTQSKKEKDNLEEILDEFIHGSGI</sequence>
<gene>
    <name evidence="13" type="ORF">XB16_3437</name>
</gene>
<keyword evidence="10" id="KW-0198">Cysteine biosynthesis</keyword>
<organism evidence="13 14">
    <name type="scientific">Leptospira santarosai</name>
    <dbReference type="NCBI Taxonomy" id="28183"/>
    <lineage>
        <taxon>Bacteria</taxon>
        <taxon>Pseudomonadati</taxon>
        <taxon>Spirochaetota</taxon>
        <taxon>Spirochaetia</taxon>
        <taxon>Leptospirales</taxon>
        <taxon>Leptospiraceae</taxon>
        <taxon>Leptospira</taxon>
    </lineage>
</organism>
<dbReference type="SUPFAM" id="SSF51161">
    <property type="entry name" value="Trimeric LpxA-like enzymes"/>
    <property type="match status" value="1"/>
</dbReference>
<evidence type="ECO:0000256" key="4">
    <source>
        <dbReference type="ARBA" id="ARBA00013266"/>
    </source>
</evidence>
<dbReference type="AlphaFoldDB" id="A0A2P1QXT6"/>
<keyword evidence="8 13" id="KW-0808">Transferase</keyword>
<evidence type="ECO:0000313" key="14">
    <source>
        <dbReference type="Proteomes" id="UP000033961"/>
    </source>
</evidence>
<dbReference type="InterPro" id="IPR045304">
    <property type="entry name" value="LbH_SAT"/>
</dbReference>
<evidence type="ECO:0000256" key="5">
    <source>
        <dbReference type="ARBA" id="ARBA00018522"/>
    </source>
</evidence>
<evidence type="ECO:0000256" key="3">
    <source>
        <dbReference type="ARBA" id="ARBA00007274"/>
    </source>
</evidence>
<keyword evidence="7" id="KW-0028">Amino-acid biosynthesis</keyword>
<dbReference type="PANTHER" id="PTHR42811">
    <property type="entry name" value="SERINE ACETYLTRANSFERASE"/>
    <property type="match status" value="1"/>
</dbReference>
<dbReference type="FunFam" id="1.10.3130.10:FF:000003">
    <property type="entry name" value="Serine acetyltransferase"/>
    <property type="match status" value="1"/>
</dbReference>
<proteinExistence type="inferred from homology"/>
<evidence type="ECO:0000256" key="9">
    <source>
        <dbReference type="ARBA" id="ARBA00022737"/>
    </source>
</evidence>
<dbReference type="InterPro" id="IPR042122">
    <property type="entry name" value="Ser_AcTrfase_N_sf"/>
</dbReference>